<sequence length="147" mass="17266">MDKNNSALFFTCSLIEFIGRTTKNKRQDIVDCLGTEDVTRIYQYADIFHCEPIEKVADDFIQRNHILTGSFDKIVSFKYTIPDYLDIGEVFERLIEDTFEVNDIIEGIFEGYHSWITDYIMNFNSDLFYQSWDYIAACYKEGQILTA</sequence>
<evidence type="ECO:0000313" key="1">
    <source>
        <dbReference type="EMBL" id="NDO71055.1"/>
    </source>
</evidence>
<dbReference type="AlphaFoldDB" id="A0A9X5CAF8"/>
<dbReference type="Proteomes" id="UP000474104">
    <property type="component" value="Unassembled WGS sequence"/>
</dbReference>
<comment type="caution">
    <text evidence="1">The sequence shown here is derived from an EMBL/GenBank/DDBJ whole genome shotgun (WGS) entry which is preliminary data.</text>
</comment>
<name>A0A9X5CAF8_9FIRM</name>
<dbReference type="EMBL" id="VIRB01000129">
    <property type="protein sequence ID" value="NDO71055.1"/>
    <property type="molecule type" value="Genomic_DNA"/>
</dbReference>
<protein>
    <submittedName>
        <fullName evidence="1">Uncharacterized protein</fullName>
    </submittedName>
</protein>
<organism evidence="1 2">
    <name type="scientific">Schaedlerella arabinosiphila</name>
    <dbReference type="NCBI Taxonomy" id="2044587"/>
    <lineage>
        <taxon>Bacteria</taxon>
        <taxon>Bacillati</taxon>
        <taxon>Bacillota</taxon>
        <taxon>Clostridia</taxon>
        <taxon>Lachnospirales</taxon>
        <taxon>Lachnospiraceae</taxon>
        <taxon>Schaedlerella</taxon>
    </lineage>
</organism>
<evidence type="ECO:0000313" key="2">
    <source>
        <dbReference type="Proteomes" id="UP000474104"/>
    </source>
</evidence>
<proteinExistence type="predicted"/>
<dbReference type="RefSeq" id="WP_004079896.1">
    <property type="nucleotide sequence ID" value="NZ_VIRB01000129.1"/>
</dbReference>
<reference evidence="1 2" key="1">
    <citation type="submission" date="2019-07" db="EMBL/GenBank/DDBJ databases">
        <title>Draft genome sequences of 15 bacterial species constituting the stable defined intestinal microbiota of the GM15 gnotobiotic mouse model.</title>
        <authorList>
            <person name="Elie C."/>
            <person name="Mathieu A."/>
            <person name="Saliou A."/>
            <person name="Darnaud M."/>
            <person name="Leulier F."/>
            <person name="Tamellini A."/>
        </authorList>
    </citation>
    <scope>NUCLEOTIDE SEQUENCE [LARGE SCALE GENOMIC DNA]</scope>
    <source>
        <strain evidence="2">ASF 502</strain>
    </source>
</reference>
<accession>A0A9X5CAF8</accession>
<gene>
    <name evidence="1" type="ORF">FMM80_21335</name>
</gene>
<dbReference type="OrthoDB" id="359789at2"/>